<comment type="catalytic activity">
    <reaction evidence="6">
        <text>chorismate + L-glutamine = anthranilate + pyruvate + L-glutamate + H(+)</text>
        <dbReference type="Rhea" id="RHEA:21732"/>
        <dbReference type="ChEBI" id="CHEBI:15361"/>
        <dbReference type="ChEBI" id="CHEBI:15378"/>
        <dbReference type="ChEBI" id="CHEBI:16567"/>
        <dbReference type="ChEBI" id="CHEBI:29748"/>
        <dbReference type="ChEBI" id="CHEBI:29985"/>
        <dbReference type="ChEBI" id="CHEBI:58359"/>
        <dbReference type="EC" id="4.1.3.27"/>
    </reaction>
</comment>
<proteinExistence type="inferred from homology"/>
<evidence type="ECO:0000256" key="3">
    <source>
        <dbReference type="ARBA" id="ARBA00012266"/>
    </source>
</evidence>
<protein>
    <recommendedName>
        <fullName evidence="3">anthranilate synthase</fullName>
        <ecNumber evidence="3">4.1.3.27</ecNumber>
    </recommendedName>
</protein>
<keyword evidence="4" id="KW-0028">Amino-acid biosynthesis</keyword>
<comment type="similarity">
    <text evidence="2">Belongs to the anthranilate synthase component I family.</text>
</comment>
<dbReference type="EMBL" id="CP015363">
    <property type="protein sequence ID" value="ARD84035.1"/>
    <property type="molecule type" value="Genomic_DNA"/>
</dbReference>
<dbReference type="Gene3D" id="3.60.120.10">
    <property type="entry name" value="Anthranilate synthase"/>
    <property type="match status" value="1"/>
</dbReference>
<evidence type="ECO:0000256" key="5">
    <source>
        <dbReference type="ARBA" id="ARBA00023141"/>
    </source>
</evidence>
<feature type="domain" description="Chorismate-utilising enzyme C-terminal" evidence="7">
    <location>
        <begin position="123"/>
        <end position="368"/>
    </location>
</feature>
<keyword evidence="4" id="KW-0822">Tryptophan biosynthesis</keyword>
<dbReference type="Proteomes" id="UP000192050">
    <property type="component" value="Chromosome"/>
</dbReference>
<reference evidence="8 9" key="1">
    <citation type="submission" date="2011-10" db="EMBL/GenBank/DDBJ databases">
        <title>Metabolic and evolutionary patterns in the extreme acidophile Ferroplasma acidiphilum.</title>
        <authorList>
            <person name="Golyshina O.V."/>
            <person name="Kozyavkin S.A."/>
            <person name="Tatusov R.L."/>
            <person name="Slesarev A.I."/>
            <person name="Golyshin P.N."/>
        </authorList>
    </citation>
    <scope>NUCLEOTIDE SEQUENCE [LARGE SCALE GENOMIC DNA]</scope>
    <source>
        <strain evidence="9">Y</strain>
    </source>
</reference>
<evidence type="ECO:0000256" key="2">
    <source>
        <dbReference type="ARBA" id="ARBA00009562"/>
    </source>
</evidence>
<evidence type="ECO:0000313" key="8">
    <source>
        <dbReference type="EMBL" id="ARD84035.1"/>
    </source>
</evidence>
<dbReference type="PANTHER" id="PTHR11236">
    <property type="entry name" value="AMINOBENZOATE/ANTHRANILATE SYNTHASE"/>
    <property type="match status" value="1"/>
</dbReference>
<dbReference type="EC" id="4.1.3.27" evidence="3"/>
<keyword evidence="5" id="KW-0057">Aromatic amino acid biosynthesis</keyword>
<evidence type="ECO:0000256" key="4">
    <source>
        <dbReference type="ARBA" id="ARBA00022822"/>
    </source>
</evidence>
<evidence type="ECO:0000256" key="6">
    <source>
        <dbReference type="ARBA" id="ARBA00047683"/>
    </source>
</evidence>
<dbReference type="PANTHER" id="PTHR11236:SF9">
    <property type="entry name" value="ANTHRANILATE SYNTHASE COMPONENT 1"/>
    <property type="match status" value="1"/>
</dbReference>
<dbReference type="InterPro" id="IPR005801">
    <property type="entry name" value="ADC_synthase"/>
</dbReference>
<evidence type="ECO:0000313" key="9">
    <source>
        <dbReference type="Proteomes" id="UP000192050"/>
    </source>
</evidence>
<evidence type="ECO:0000256" key="1">
    <source>
        <dbReference type="ARBA" id="ARBA00004873"/>
    </source>
</evidence>
<name>A0A1V0N1Q9_9ARCH</name>
<dbReference type="GO" id="GO:0004049">
    <property type="term" value="F:anthranilate synthase activity"/>
    <property type="evidence" value="ECO:0007669"/>
    <property type="project" value="UniProtKB-EC"/>
</dbReference>
<dbReference type="KEGG" id="fai:FAD_0102"/>
<accession>A0A1V0N1Q9</accession>
<comment type="pathway">
    <text evidence="1">Amino-acid biosynthesis; L-tryptophan biosynthesis; L-tryptophan from chorismate: step 1/5.</text>
</comment>
<sequence>MLLDRINEFKGKNFAYFCKFDDERRTGTETLFVSGEEPVNVYNDAINHMNNEFAGIIKSGKNIPVIVSYDFIDDIYPDIKLKRSSWPEVSYIIPEEEFSGTYIREKEQTTIANGVLDDNELEGKIGDAIKRIKNGDLLQIVLSRRFDLDNYDPLYVAKKFLKNDKSLYVYYYKFGDLEVIGSSPENLLSVQNGTITIYPVAGTRKRGKSESEDKDLENDLKNDQKELLEHRMLVDLARNDLGRICYPGSVDVLSSMEIRKFASVMHIVSTVSGKLEEYAPGNILRSVFPAGTVSGAPKKKAITLINGYEDMPRGAYAGALGIIGNNGMDLALLIRSLFKSKNENYTQAGAGIVKDSVPSSEIAEMYSKILTVTGGLYEKNINY</sequence>
<keyword evidence="9" id="KW-1185">Reference proteome</keyword>
<dbReference type="OrthoDB" id="25514at2157"/>
<dbReference type="PRINTS" id="PR00095">
    <property type="entry name" value="ANTSNTHASEI"/>
</dbReference>
<dbReference type="STRING" id="74969.FAD_0102"/>
<dbReference type="GO" id="GO:0000162">
    <property type="term" value="P:L-tryptophan biosynthetic process"/>
    <property type="evidence" value="ECO:0007669"/>
    <property type="project" value="UniProtKB-UniPathway"/>
</dbReference>
<dbReference type="UniPathway" id="UPA00035">
    <property type="reaction ID" value="UER00040"/>
</dbReference>
<dbReference type="InterPro" id="IPR015890">
    <property type="entry name" value="Chorismate_C"/>
</dbReference>
<dbReference type="SUPFAM" id="SSF56322">
    <property type="entry name" value="ADC synthase"/>
    <property type="match status" value="1"/>
</dbReference>
<dbReference type="Pfam" id="PF00425">
    <property type="entry name" value="Chorismate_bind"/>
    <property type="match status" value="1"/>
</dbReference>
<organism evidence="8 9">
    <name type="scientific">Ferroplasma acidiphilum</name>
    <dbReference type="NCBI Taxonomy" id="74969"/>
    <lineage>
        <taxon>Archaea</taxon>
        <taxon>Methanobacteriati</taxon>
        <taxon>Thermoplasmatota</taxon>
        <taxon>Thermoplasmata</taxon>
        <taxon>Thermoplasmatales</taxon>
        <taxon>Ferroplasmaceae</taxon>
        <taxon>Ferroplasma</taxon>
    </lineage>
</organism>
<dbReference type="RefSeq" id="WP_196795604.1">
    <property type="nucleotide sequence ID" value="NZ_CP015363.1"/>
</dbReference>
<dbReference type="AlphaFoldDB" id="A0A1V0N1Q9"/>
<evidence type="ECO:0000259" key="7">
    <source>
        <dbReference type="Pfam" id="PF00425"/>
    </source>
</evidence>
<gene>
    <name evidence="8" type="ORF">FAD_0102</name>
</gene>
<dbReference type="InterPro" id="IPR019999">
    <property type="entry name" value="Anth_synth_I-like"/>
</dbReference>
<dbReference type="GeneID" id="31675614"/>